<evidence type="ECO:0000313" key="2">
    <source>
        <dbReference type="EMBL" id="KAL1140783.1"/>
    </source>
</evidence>
<dbReference type="Proteomes" id="UP001558652">
    <property type="component" value="Unassembled WGS sequence"/>
</dbReference>
<sequence length="1572" mass="173485">MDDELEGITKIGKDGKKHAIVTRSKTGSLTPRTFSMEELRKKGDKLQDIGDNSRLTRLKAHQIATGTHLFKLGMENGFKAYNNQFSTNIAALNKPQRNEERDKKRYLSHKFSLTQASEFKWAGPIHGAKAQMLSTVRQTMLQLENAIAGSLMHVNWNQVRKPWVNTVASCGNAKDFARSIIVLQTCIKPSVYASVWHEQLGHVKLQRVTAAEREDRKRIEKKEKKEKEEEEERNRMTFVKYTLGLKHQVWKQKGEEYRVHGQWGWQWLSSVRNYRAVDCRTVGLRAGPQKYMVQVRDDQGLKIVAVEPSTYKYLMDKREGKLNDNSKNIAIEFANISLNNLKVYAPISKFEEINITKALITPGRLHYPKVAKRVKLDDFLARRTHLKLLEERQIAQTVSFNYHSGIKPTGTAIDKDVRNVLTAIGRRVAIIKNQYAALNKHSKLYRCYGLDCDNQAGNVGGCYSPVCYQRAALRKELLMLLRKANTARSGSIPVIKQVPEGHTEVKKEPENETRIPDDKKISSGTETLRAVLEGRCDDKRSKIDLKPNAVRNESVIKIDKETDPKAEQMEVDVTNIEAENEVVVKTEVPESTEQIEVCNEVEIGTTEEVEVKEEKPEQVTETNRTECTGDIAVAPPSVKTSISCLYMCRLIFKRFLFSPNVVIKQEPVNAKPETCNPPSTTSTTSSTTLDSSVKDVKEEVTRIYSSSNTTGKVYLKKVVLSSDKRKKRTQVKYPKCSTFHTRSKKKSLLILPQHELRKLARLGGKILVSGFNHLAKPNQQAWPYPCSRPNFKTCWLYRTISFRTLSAAGLQLRVLWACLRWDDMQMKAPTADGKHQVTTETEIVTTEILRHRHLGIFSERNEYLIRKVVIPLELPKTVREVTSIRTGLRKRKREEAPQNTEPQVSEEWVDESKLELWEIKSYGERLERATAQQAMARTRSSTGALPREKESKVSVEEMKEKLEAQLKLQRAAHQQRKGQAAAQTSTIVDGKNHTTASPQHVIKIVPNTSGGMETYKVVTKVAIPPSPNSTVKSSLTSLLTNTSPAPAQQRVQISKGPDGKIQVKGLMPGQQLVQMPDGKLHVLNAATASQAIGSSATTQTTTASPTTQRVGPQQMTVVKTQAPTNSNKQQTLVIKQVNTNVVQKVSGGGTVVVSGAQVLSPGQIMVTPNAGTTQQLLNANQIVVNNASLAQQLVTGKATLATLNGQQVLIRAAAPGVSPGNVIIKSALTTTGQQNVVKLQSPAQKSVSSVGSSVSTTATTTTSSEVDSVPPTSVAAVTATTSSQVQVTPTGEPGSSLPSQASSVESTSAEPSKQITSADHMPSPPPLRKNITDEQEAALLSGQPPGTVIKCITAQVIQTPHGPRIVLQGLTGSNFTQQQLAVIQQQVKQQLLKAQAEAGNQGVLGPTKIYLAVQPAATSATPTPPTAPKQEELPPSPQKPALKIEPTSPVTPEPVPNAGSTGVTQAGKNSATGNKFILTPDYIQQTIKNALKQENLNPEVEEKLIKLQRYQERQMKDETTPTVANQVSRVASPQPVTLVSRKRPPPTILQENDPDSPKKKVPKIESKDTKIL</sequence>
<dbReference type="PANTHER" id="PTHR45975">
    <property type="entry name" value="NUCLEOSOME-REMODELING FACTOR SUBUNIT BPTF"/>
    <property type="match status" value="1"/>
</dbReference>
<reference evidence="2 3" key="1">
    <citation type="submission" date="2024-07" db="EMBL/GenBank/DDBJ databases">
        <title>Chromosome-level genome assembly of the water stick insect Ranatra chinensis (Heteroptera: Nepidae).</title>
        <authorList>
            <person name="Liu X."/>
        </authorList>
    </citation>
    <scope>NUCLEOTIDE SEQUENCE [LARGE SCALE GENOMIC DNA]</scope>
    <source>
        <strain evidence="2">Cailab_2021Rc</strain>
        <tissue evidence="2">Muscle</tissue>
    </source>
</reference>
<feature type="region of interest" description="Disordered" evidence="1">
    <location>
        <begin position="1241"/>
        <end position="1329"/>
    </location>
</feature>
<dbReference type="EMBL" id="JBFDAA010000001">
    <property type="protein sequence ID" value="KAL1140783.1"/>
    <property type="molecule type" value="Genomic_DNA"/>
</dbReference>
<accession>A0ABD0ZJ18</accession>
<feature type="region of interest" description="Disordered" evidence="1">
    <location>
        <begin position="1093"/>
        <end position="1113"/>
    </location>
</feature>
<name>A0ABD0ZJ18_9HEMI</name>
<feature type="compositionally biased region" description="Polar residues" evidence="1">
    <location>
        <begin position="1520"/>
        <end position="1537"/>
    </location>
</feature>
<organism evidence="2 3">
    <name type="scientific">Ranatra chinensis</name>
    <dbReference type="NCBI Taxonomy" id="642074"/>
    <lineage>
        <taxon>Eukaryota</taxon>
        <taxon>Metazoa</taxon>
        <taxon>Ecdysozoa</taxon>
        <taxon>Arthropoda</taxon>
        <taxon>Hexapoda</taxon>
        <taxon>Insecta</taxon>
        <taxon>Pterygota</taxon>
        <taxon>Neoptera</taxon>
        <taxon>Paraneoptera</taxon>
        <taxon>Hemiptera</taxon>
        <taxon>Heteroptera</taxon>
        <taxon>Panheteroptera</taxon>
        <taxon>Nepomorpha</taxon>
        <taxon>Nepidae</taxon>
        <taxon>Ranatrinae</taxon>
        <taxon>Ranatra</taxon>
    </lineage>
</organism>
<gene>
    <name evidence="2" type="ORF">AAG570_000711</name>
</gene>
<feature type="region of interest" description="Disordered" evidence="1">
    <location>
        <begin position="1416"/>
        <end position="1469"/>
    </location>
</feature>
<feature type="compositionally biased region" description="Low complexity" evidence="1">
    <location>
        <begin position="679"/>
        <end position="691"/>
    </location>
</feature>
<feature type="compositionally biased region" description="Polar residues" evidence="1">
    <location>
        <begin position="1458"/>
        <end position="1469"/>
    </location>
</feature>
<evidence type="ECO:0000313" key="3">
    <source>
        <dbReference type="Proteomes" id="UP001558652"/>
    </source>
</evidence>
<evidence type="ECO:0008006" key="4">
    <source>
        <dbReference type="Google" id="ProtNLM"/>
    </source>
</evidence>
<feature type="compositionally biased region" description="Basic and acidic residues" evidence="1">
    <location>
        <begin position="1555"/>
        <end position="1572"/>
    </location>
</feature>
<comment type="caution">
    <text evidence="2">The sequence shown here is derived from an EMBL/GenBank/DDBJ whole genome shotgun (WGS) entry which is preliminary data.</text>
</comment>
<feature type="compositionally biased region" description="Low complexity" evidence="1">
    <location>
        <begin position="1246"/>
        <end position="1290"/>
    </location>
</feature>
<dbReference type="InterPro" id="IPR038028">
    <property type="entry name" value="BPTF"/>
</dbReference>
<dbReference type="PANTHER" id="PTHR45975:SF2">
    <property type="entry name" value="NUCLEOSOME-REMODELING FACTOR SUBUNIT BPTF"/>
    <property type="match status" value="1"/>
</dbReference>
<protein>
    <recommendedName>
        <fullName evidence="4">Nucleosome-remodeling factor subunit NURF301</fullName>
    </recommendedName>
</protein>
<feature type="region of interest" description="Disordered" evidence="1">
    <location>
        <begin position="1040"/>
        <end position="1060"/>
    </location>
</feature>
<feature type="region of interest" description="Disordered" evidence="1">
    <location>
        <begin position="1513"/>
        <end position="1572"/>
    </location>
</feature>
<evidence type="ECO:0000256" key="1">
    <source>
        <dbReference type="SAM" id="MobiDB-lite"/>
    </source>
</evidence>
<feature type="compositionally biased region" description="Polar residues" evidence="1">
    <location>
        <begin position="1296"/>
        <end position="1317"/>
    </location>
</feature>
<feature type="region of interest" description="Disordered" evidence="1">
    <location>
        <begin position="669"/>
        <end position="691"/>
    </location>
</feature>
<proteinExistence type="predicted"/>
<feature type="region of interest" description="Disordered" evidence="1">
    <location>
        <begin position="886"/>
        <end position="907"/>
    </location>
</feature>
<feature type="compositionally biased region" description="Low complexity" evidence="1">
    <location>
        <begin position="1093"/>
        <end position="1108"/>
    </location>
</feature>
<keyword evidence="3" id="KW-1185">Reference proteome</keyword>